<protein>
    <submittedName>
        <fullName evidence="1">Uncharacterized protein</fullName>
    </submittedName>
</protein>
<gene>
    <name evidence="1" type="ORF">DES49_0249</name>
</gene>
<evidence type="ECO:0000313" key="1">
    <source>
        <dbReference type="EMBL" id="TDT44149.1"/>
    </source>
</evidence>
<dbReference type="EMBL" id="SOAX01000001">
    <property type="protein sequence ID" value="TDT44149.1"/>
    <property type="molecule type" value="Genomic_DNA"/>
</dbReference>
<comment type="caution">
    <text evidence="1">The sequence shown here is derived from an EMBL/GenBank/DDBJ whole genome shotgun (WGS) entry which is preliminary data.</text>
</comment>
<name>A0A4R7K3H9_9GAMM</name>
<dbReference type="Proteomes" id="UP000295830">
    <property type="component" value="Unassembled WGS sequence"/>
</dbReference>
<dbReference type="AlphaFoldDB" id="A0A4R7K3H9"/>
<accession>A0A4R7K3H9</accession>
<evidence type="ECO:0000313" key="2">
    <source>
        <dbReference type="Proteomes" id="UP000295830"/>
    </source>
</evidence>
<sequence>MKLFPNPKDDCYNPEAWVIGLTSGERRVPGMLTPAYAGVFPIETPENCPDG</sequence>
<proteinExistence type="predicted"/>
<organism evidence="1 2">
    <name type="scientific">Halospina denitrificans</name>
    <dbReference type="NCBI Taxonomy" id="332522"/>
    <lineage>
        <taxon>Bacteria</taxon>
        <taxon>Pseudomonadati</taxon>
        <taxon>Pseudomonadota</taxon>
        <taxon>Gammaproteobacteria</taxon>
        <taxon>Halospina</taxon>
    </lineage>
</organism>
<keyword evidence="2" id="KW-1185">Reference proteome</keyword>
<reference evidence="1 2" key="1">
    <citation type="submission" date="2019-03" db="EMBL/GenBank/DDBJ databases">
        <title>Genomic Encyclopedia of Type Strains, Phase IV (KMG-IV): sequencing the most valuable type-strain genomes for metagenomic binning, comparative biology and taxonomic classification.</title>
        <authorList>
            <person name="Goeker M."/>
        </authorList>
    </citation>
    <scope>NUCLEOTIDE SEQUENCE [LARGE SCALE GENOMIC DNA]</scope>
    <source>
        <strain evidence="1 2">DSM 15505</strain>
    </source>
</reference>